<evidence type="ECO:0000256" key="5">
    <source>
        <dbReference type="ARBA" id="ARBA00023125"/>
    </source>
</evidence>
<evidence type="ECO:0000256" key="4">
    <source>
        <dbReference type="ARBA" id="ARBA00023015"/>
    </source>
</evidence>
<evidence type="ECO:0000256" key="7">
    <source>
        <dbReference type="ARBA" id="ARBA00023163"/>
    </source>
</evidence>
<dbReference type="InterPro" id="IPR021802">
    <property type="entry name" value="MiT/TFE_C"/>
</dbReference>
<evidence type="ECO:0000256" key="9">
    <source>
        <dbReference type="SAM" id="Coils"/>
    </source>
</evidence>
<dbReference type="GO" id="GO:0005737">
    <property type="term" value="C:cytoplasm"/>
    <property type="evidence" value="ECO:0007669"/>
    <property type="project" value="UniProtKB-SubCell"/>
</dbReference>
<dbReference type="GO" id="GO:0005634">
    <property type="term" value="C:nucleus"/>
    <property type="evidence" value="ECO:0007669"/>
    <property type="project" value="UniProtKB-SubCell"/>
</dbReference>
<keyword evidence="7" id="KW-0804">Transcription</keyword>
<organism evidence="11 12">
    <name type="scientific">Salmo salar</name>
    <name type="common">Atlantic salmon</name>
    <dbReference type="NCBI Taxonomy" id="8030"/>
    <lineage>
        <taxon>Eukaryota</taxon>
        <taxon>Metazoa</taxon>
        <taxon>Chordata</taxon>
        <taxon>Craniata</taxon>
        <taxon>Vertebrata</taxon>
        <taxon>Euteleostomi</taxon>
        <taxon>Actinopterygii</taxon>
        <taxon>Neopterygii</taxon>
        <taxon>Teleostei</taxon>
        <taxon>Protacanthopterygii</taxon>
        <taxon>Salmoniformes</taxon>
        <taxon>Salmonidae</taxon>
        <taxon>Salmoninae</taxon>
        <taxon>Salmo</taxon>
    </lineage>
</organism>
<keyword evidence="4" id="KW-0805">Transcription regulation</keyword>
<evidence type="ECO:0000259" key="10">
    <source>
        <dbReference type="PROSITE" id="PS50888"/>
    </source>
</evidence>
<dbReference type="RefSeq" id="XP_013988740.1">
    <property type="nucleotide sequence ID" value="XM_014133265.2"/>
</dbReference>
<name>A0A1S3LD38_SALSA</name>
<dbReference type="Pfam" id="PF11851">
    <property type="entry name" value="DUF3371"/>
    <property type="match status" value="1"/>
</dbReference>
<feature type="domain" description="BHLH" evidence="10">
    <location>
        <begin position="188"/>
        <end position="241"/>
    </location>
</feature>
<dbReference type="PANTHER" id="PTHR45776:SF3">
    <property type="entry name" value="TRANSCRIPTION FACTOR E3"/>
    <property type="match status" value="1"/>
</dbReference>
<dbReference type="SMART" id="SM00353">
    <property type="entry name" value="HLH"/>
    <property type="match status" value="1"/>
</dbReference>
<dbReference type="PANTHER" id="PTHR45776">
    <property type="entry name" value="MIP04163P"/>
    <property type="match status" value="1"/>
</dbReference>
<evidence type="ECO:0000313" key="11">
    <source>
        <dbReference type="Proteomes" id="UP001652741"/>
    </source>
</evidence>
<feature type="coiled-coil region" evidence="9">
    <location>
        <begin position="7"/>
        <end position="36"/>
    </location>
</feature>
<reference evidence="12" key="1">
    <citation type="submission" date="2025-08" db="UniProtKB">
        <authorList>
            <consortium name="RefSeq"/>
        </authorList>
    </citation>
    <scope>IDENTIFICATION</scope>
</reference>
<evidence type="ECO:0000256" key="8">
    <source>
        <dbReference type="ARBA" id="ARBA00023242"/>
    </source>
</evidence>
<proteinExistence type="inferred from homology"/>
<dbReference type="SUPFAM" id="SSF47459">
    <property type="entry name" value="HLH, helix-loop-helix DNA-binding domain"/>
    <property type="match status" value="1"/>
</dbReference>
<dbReference type="Proteomes" id="UP001652741">
    <property type="component" value="Chromosome ssa12"/>
</dbReference>
<comment type="subcellular location">
    <subcellularLocation>
        <location evidence="2">Cytoplasm</location>
    </subcellularLocation>
    <subcellularLocation>
        <location evidence="1">Nucleus</location>
    </subcellularLocation>
</comment>
<dbReference type="InterPro" id="IPR031867">
    <property type="entry name" value="MiT/TFE_N"/>
</dbReference>
<dbReference type="GO" id="GO:0000978">
    <property type="term" value="F:RNA polymerase II cis-regulatory region sequence-specific DNA binding"/>
    <property type="evidence" value="ECO:0007669"/>
    <property type="project" value="TreeGrafter"/>
</dbReference>
<dbReference type="Pfam" id="PF00010">
    <property type="entry name" value="HLH"/>
    <property type="match status" value="1"/>
</dbReference>
<comment type="similarity">
    <text evidence="3">Belongs to the MiT/TFE family.</text>
</comment>
<evidence type="ECO:0000313" key="12">
    <source>
        <dbReference type="RefSeq" id="XP_013988740.1"/>
    </source>
</evidence>
<dbReference type="GeneID" id="106565767"/>
<dbReference type="GO" id="GO:0046983">
    <property type="term" value="F:protein dimerization activity"/>
    <property type="evidence" value="ECO:0007669"/>
    <property type="project" value="InterPro"/>
</dbReference>
<dbReference type="PROSITE" id="PS50888">
    <property type="entry name" value="BHLH"/>
    <property type="match status" value="1"/>
</dbReference>
<protein>
    <submittedName>
        <fullName evidence="12">Transcription factor E3 isoform X3</fullName>
    </submittedName>
</protein>
<evidence type="ECO:0000256" key="3">
    <source>
        <dbReference type="ARBA" id="ARBA00008289"/>
    </source>
</evidence>
<evidence type="ECO:0000256" key="1">
    <source>
        <dbReference type="ARBA" id="ARBA00004123"/>
    </source>
</evidence>
<sequence>MSSRVLLRQQLMRDQAQEQERREAQEQASVAQLRATDSTPAIAVTLPPIAARPLSAQVPVEVLKVQTHLENPTKFHIQQSQRQQVKQYLSATLCNKVATQTLGVSPLALSSSAPEMDPIARSAPNSSMALHNLGSNKEELPGHLLEVNHSPGMAAPTLTVSISCPADLTNIKREYSDADNKALVKERQKKDNHNLIERKRRFNINDRITELGSIIPKSRDSEMCWNKGTILKASVDYIRKLQKEQQRAKEVEMRQKKLEHANHCLMLRIQELEVQAQLHGLSSPMSYGLSSDPSLIQQQHLQQGGHILGPRTGVACSQTFLSLGDAAMAQPIPTSFLSPPSTDSPVGVTIGSPLDLGSLSFAELDDPSNAGLFPDVGLGDILMDEGCTLSPERVDPLFFVSPGASKTSSRRSSFSMEEDL</sequence>
<dbReference type="Gene3D" id="4.10.280.10">
    <property type="entry name" value="Helix-loop-helix DNA-binding domain"/>
    <property type="match status" value="1"/>
</dbReference>
<dbReference type="InterPro" id="IPR011598">
    <property type="entry name" value="bHLH_dom"/>
</dbReference>
<keyword evidence="6" id="KW-0010">Activator</keyword>
<dbReference type="GO" id="GO:0000981">
    <property type="term" value="F:DNA-binding transcription factor activity, RNA polymerase II-specific"/>
    <property type="evidence" value="ECO:0007669"/>
    <property type="project" value="TreeGrafter"/>
</dbReference>
<evidence type="ECO:0000256" key="6">
    <source>
        <dbReference type="ARBA" id="ARBA00023159"/>
    </source>
</evidence>
<evidence type="ECO:0000256" key="2">
    <source>
        <dbReference type="ARBA" id="ARBA00004496"/>
    </source>
</evidence>
<dbReference type="InterPro" id="IPR036638">
    <property type="entry name" value="HLH_DNA-bd_sf"/>
</dbReference>
<keyword evidence="5" id="KW-0238">DNA-binding</keyword>
<keyword evidence="11" id="KW-1185">Reference proteome</keyword>
<keyword evidence="8" id="KW-0539">Nucleus</keyword>
<keyword evidence="9" id="KW-0175">Coiled coil</keyword>
<dbReference type="Pfam" id="PF15951">
    <property type="entry name" value="MITF_TFEB_C_3_N"/>
    <property type="match status" value="1"/>
</dbReference>
<dbReference type="FunFam" id="4.10.280.10:FF:000003">
    <property type="entry name" value="microphthalmia-associated transcription factor isoform X1"/>
    <property type="match status" value="1"/>
</dbReference>
<dbReference type="CDD" id="cd18926">
    <property type="entry name" value="bHLHzip_MITF"/>
    <property type="match status" value="1"/>
</dbReference>
<gene>
    <name evidence="12" type="primary">LOC106565767</name>
</gene>
<dbReference type="AlphaFoldDB" id="A0A1S3LD38"/>
<accession>A0A1S3LD38</accession>